<dbReference type="InterPro" id="IPR029045">
    <property type="entry name" value="ClpP/crotonase-like_dom_sf"/>
</dbReference>
<dbReference type="Pfam" id="PF03572">
    <property type="entry name" value="Peptidase_S41"/>
    <property type="match status" value="1"/>
</dbReference>
<keyword evidence="7" id="KW-0732">Signal</keyword>
<sequence>MNRPQTKLKNLVFALSFSLMTGCVYADKAVDVDSIHNPQASSVVLTKADAKSIENNSTGKNQDFPPLKPEINFARASVIVANVLTRFEYDKRPLDVKMGHEVYDAYFKALDPQKMFFTSQDLEYFKPGQSLINRLLLEGDLRFAFDVYSRYREVADKRYKYAIGLLDKPFDFTVQEEFNVDRRKTAQWPKTDDEANDLWRRRVKNDFLRLKLANMDDDKIRETLRKRYTNNRNQIVRMKSEDVAEMFLNAYTDSTDPHTSYYSPTSAKNFDVQLSLSVEGIGAVLQKRDEYGQIREVVAGGPAARGGQLQPGDRIVAVGQGENGPMEDVVDLRLDDIVKKIRGKRGSVVRIEVIPADGGLDGKHRTIRIVREKVTMEDQAARSKIYETNVDNVKRKIGIITVPSFYEDFEGRSKGISDYKSVTRDVNKILEDYHKQNVEAVVLDLRGNGGGSLNEAANLSGLFLGHHQNVVQVRSADGSVSNVDSQVEKIWDKPVVVIVNRISASASEIFAAAIQDYGRGLVVGDPTWGKGTVQTFRPLSDFLKKPEAGESLGALKWTIQKFFRVNGSSTQVKGVTPDIQFPSGFDPKELGESSYDNAMPWTKIEKAEYKPAGWLSTQLKELASKHEKRVKASDSWQLMTDETDYALKLSQRKTYSLNLKQRENERKKMNETYQDFEKRRKALGESDLATFKLDDGLAMGEGNLKEELEDEKKRKENLDTIAKESANIAADLVSLQQK</sequence>
<organism evidence="9 10">
    <name type="scientific">Pelistega indica</name>
    <dbReference type="NCBI Taxonomy" id="1414851"/>
    <lineage>
        <taxon>Bacteria</taxon>
        <taxon>Pseudomonadati</taxon>
        <taxon>Pseudomonadota</taxon>
        <taxon>Betaproteobacteria</taxon>
        <taxon>Burkholderiales</taxon>
        <taxon>Alcaligenaceae</taxon>
        <taxon>Pelistega</taxon>
    </lineage>
</organism>
<evidence type="ECO:0000256" key="4">
    <source>
        <dbReference type="ARBA" id="ARBA00022825"/>
    </source>
</evidence>
<evidence type="ECO:0000256" key="6">
    <source>
        <dbReference type="SAM" id="Coils"/>
    </source>
</evidence>
<dbReference type="InterPro" id="IPR001478">
    <property type="entry name" value="PDZ"/>
</dbReference>
<dbReference type="Pfam" id="PF11818">
    <property type="entry name" value="DUF3340"/>
    <property type="match status" value="1"/>
</dbReference>
<evidence type="ECO:0000256" key="7">
    <source>
        <dbReference type="SAM" id="SignalP"/>
    </source>
</evidence>
<dbReference type="PANTHER" id="PTHR32060">
    <property type="entry name" value="TAIL-SPECIFIC PROTEASE"/>
    <property type="match status" value="1"/>
</dbReference>
<dbReference type="Pfam" id="PF17804">
    <property type="entry name" value="TSP_NTD"/>
    <property type="match status" value="1"/>
</dbReference>
<dbReference type="InterPro" id="IPR005151">
    <property type="entry name" value="Tail-specific_protease"/>
</dbReference>
<dbReference type="Gene3D" id="2.30.42.10">
    <property type="match status" value="1"/>
</dbReference>
<comment type="similarity">
    <text evidence="1 5">Belongs to the peptidase S41A family.</text>
</comment>
<dbReference type="EMBL" id="AYSV01000074">
    <property type="protein sequence ID" value="ETD72183.1"/>
    <property type="molecule type" value="Genomic_DNA"/>
</dbReference>
<dbReference type="GO" id="GO:0008236">
    <property type="term" value="F:serine-type peptidase activity"/>
    <property type="evidence" value="ECO:0007669"/>
    <property type="project" value="UniProtKB-KW"/>
</dbReference>
<keyword evidence="4 5" id="KW-0720">Serine protease</keyword>
<proteinExistence type="inferred from homology"/>
<dbReference type="RefSeq" id="WP_023950662.1">
    <property type="nucleotide sequence ID" value="NZ_AYSV01000074.1"/>
</dbReference>
<dbReference type="SMART" id="SM00228">
    <property type="entry name" value="PDZ"/>
    <property type="match status" value="1"/>
</dbReference>
<dbReference type="NCBIfam" id="TIGR00225">
    <property type="entry name" value="prc"/>
    <property type="match status" value="1"/>
</dbReference>
<feature type="signal peptide" evidence="7">
    <location>
        <begin position="1"/>
        <end position="26"/>
    </location>
</feature>
<keyword evidence="6" id="KW-0175">Coiled coil</keyword>
<dbReference type="FunFam" id="3.90.226.10:FF:000090">
    <property type="entry name" value="Tail-specific protease"/>
    <property type="match status" value="1"/>
</dbReference>
<dbReference type="SMART" id="SM00245">
    <property type="entry name" value="TSPc"/>
    <property type="match status" value="1"/>
</dbReference>
<feature type="domain" description="PDZ" evidence="8">
    <location>
        <begin position="271"/>
        <end position="348"/>
    </location>
</feature>
<dbReference type="CDD" id="cd06782">
    <property type="entry name" value="cpPDZ_CPP-like"/>
    <property type="match status" value="1"/>
</dbReference>
<name>V8G8A3_9BURK</name>
<dbReference type="PROSITE" id="PS50106">
    <property type="entry name" value="PDZ"/>
    <property type="match status" value="1"/>
</dbReference>
<comment type="caution">
    <text evidence="9">The sequence shown here is derived from an EMBL/GenBank/DDBJ whole genome shotgun (WGS) entry which is preliminary data.</text>
</comment>
<dbReference type="InterPro" id="IPR040573">
    <property type="entry name" value="TSP_N"/>
</dbReference>
<keyword evidence="3 5" id="KW-0378">Hydrolase</keyword>
<dbReference type="MEROPS" id="S41.001"/>
<protein>
    <submittedName>
        <fullName evidence="9">Peptidase</fullName>
    </submittedName>
</protein>
<dbReference type="Pfam" id="PF00595">
    <property type="entry name" value="PDZ"/>
    <property type="match status" value="1"/>
</dbReference>
<accession>V8G8A3</accession>
<gene>
    <name evidence="9" type="ORF">V757_05770</name>
</gene>
<dbReference type="SUPFAM" id="SSF50156">
    <property type="entry name" value="PDZ domain-like"/>
    <property type="match status" value="1"/>
</dbReference>
<evidence type="ECO:0000256" key="5">
    <source>
        <dbReference type="RuleBase" id="RU004404"/>
    </source>
</evidence>
<dbReference type="PATRIC" id="fig|1414851.3.peg.1171"/>
<dbReference type="GO" id="GO:0007165">
    <property type="term" value="P:signal transduction"/>
    <property type="evidence" value="ECO:0007669"/>
    <property type="project" value="TreeGrafter"/>
</dbReference>
<feature type="chain" id="PRO_5004770136" evidence="7">
    <location>
        <begin position="27"/>
        <end position="738"/>
    </location>
</feature>
<dbReference type="SUPFAM" id="SSF52096">
    <property type="entry name" value="ClpP/crotonase"/>
    <property type="match status" value="1"/>
</dbReference>
<evidence type="ECO:0000259" key="8">
    <source>
        <dbReference type="PROSITE" id="PS50106"/>
    </source>
</evidence>
<dbReference type="InterPro" id="IPR020992">
    <property type="entry name" value="Tail_Prtase_C"/>
</dbReference>
<dbReference type="CDD" id="cd07560">
    <property type="entry name" value="Peptidase_S41_CPP"/>
    <property type="match status" value="1"/>
</dbReference>
<evidence type="ECO:0000256" key="3">
    <source>
        <dbReference type="ARBA" id="ARBA00022801"/>
    </source>
</evidence>
<reference evidence="9 10" key="1">
    <citation type="submission" date="2013-11" db="EMBL/GenBank/DDBJ databases">
        <title>Genomic analysis of Pelistega sp. HM-7.</title>
        <authorList>
            <person name="Kumbhare S.V."/>
            <person name="Shetty S.A."/>
            <person name="Sharma O."/>
            <person name="Dhotre D.P."/>
        </authorList>
    </citation>
    <scope>NUCLEOTIDE SEQUENCE [LARGE SCALE GENOMIC DNA]</scope>
    <source>
        <strain evidence="9 10">HM-7</strain>
    </source>
</reference>
<evidence type="ECO:0000256" key="1">
    <source>
        <dbReference type="ARBA" id="ARBA00009179"/>
    </source>
</evidence>
<keyword evidence="10" id="KW-1185">Reference proteome</keyword>
<dbReference type="AlphaFoldDB" id="V8G8A3"/>
<dbReference type="PROSITE" id="PS51257">
    <property type="entry name" value="PROKAR_LIPOPROTEIN"/>
    <property type="match status" value="1"/>
</dbReference>
<dbReference type="Gene3D" id="3.90.226.10">
    <property type="entry name" value="2-enoyl-CoA Hydratase, Chain A, domain 1"/>
    <property type="match status" value="1"/>
</dbReference>
<evidence type="ECO:0000313" key="9">
    <source>
        <dbReference type="EMBL" id="ETD72183.1"/>
    </source>
</evidence>
<dbReference type="GO" id="GO:0004175">
    <property type="term" value="F:endopeptidase activity"/>
    <property type="evidence" value="ECO:0007669"/>
    <property type="project" value="TreeGrafter"/>
</dbReference>
<evidence type="ECO:0000313" key="10">
    <source>
        <dbReference type="Proteomes" id="UP000018766"/>
    </source>
</evidence>
<dbReference type="GO" id="GO:0030288">
    <property type="term" value="C:outer membrane-bounded periplasmic space"/>
    <property type="evidence" value="ECO:0007669"/>
    <property type="project" value="TreeGrafter"/>
</dbReference>
<keyword evidence="2 5" id="KW-0645">Protease</keyword>
<dbReference type="InterPro" id="IPR036034">
    <property type="entry name" value="PDZ_sf"/>
</dbReference>
<evidence type="ECO:0000256" key="2">
    <source>
        <dbReference type="ARBA" id="ARBA00022670"/>
    </source>
</evidence>
<dbReference type="PANTHER" id="PTHR32060:SF22">
    <property type="entry name" value="CARBOXYL-TERMINAL-PROCESSING PEPTIDASE 3, CHLOROPLASTIC"/>
    <property type="match status" value="1"/>
</dbReference>
<feature type="coiled-coil region" evidence="6">
    <location>
        <begin position="652"/>
        <end position="721"/>
    </location>
</feature>
<dbReference type="GO" id="GO:0006508">
    <property type="term" value="P:proteolysis"/>
    <property type="evidence" value="ECO:0007669"/>
    <property type="project" value="UniProtKB-KW"/>
</dbReference>
<dbReference type="Proteomes" id="UP000018766">
    <property type="component" value="Unassembled WGS sequence"/>
</dbReference>
<dbReference type="InterPro" id="IPR004447">
    <property type="entry name" value="Peptidase_S41A"/>
</dbReference>